<dbReference type="Pfam" id="PF07534">
    <property type="entry name" value="TLD"/>
    <property type="match status" value="1"/>
</dbReference>
<dbReference type="GO" id="GO:0005634">
    <property type="term" value="C:nucleus"/>
    <property type="evidence" value="ECO:0007669"/>
    <property type="project" value="TreeGrafter"/>
</dbReference>
<comment type="similarity">
    <text evidence="2">Belongs to the OXR1 family.</text>
</comment>
<keyword evidence="7" id="KW-1185">Reference proteome</keyword>
<dbReference type="EMBL" id="MCOG01000021">
    <property type="protein sequence ID" value="ORY76719.1"/>
    <property type="molecule type" value="Genomic_DNA"/>
</dbReference>
<evidence type="ECO:0000313" key="6">
    <source>
        <dbReference type="EMBL" id="ORY76719.1"/>
    </source>
</evidence>
<name>A0A1Y2EYP8_9FUNG</name>
<evidence type="ECO:0000256" key="4">
    <source>
        <dbReference type="ARBA" id="ARBA00040604"/>
    </source>
</evidence>
<dbReference type="OrthoDB" id="26679at2759"/>
<comment type="caution">
    <text evidence="6">The sequence shown here is derived from an EMBL/GenBank/DDBJ whole genome shotgun (WGS) entry which is preliminary data.</text>
</comment>
<evidence type="ECO:0000259" key="5">
    <source>
        <dbReference type="PROSITE" id="PS51886"/>
    </source>
</evidence>
<evidence type="ECO:0000256" key="1">
    <source>
        <dbReference type="ARBA" id="ARBA00004173"/>
    </source>
</evidence>
<proteinExistence type="inferred from homology"/>
<dbReference type="Proteomes" id="UP000193920">
    <property type="component" value="Unassembled WGS sequence"/>
</dbReference>
<gene>
    <name evidence="6" type="ORF">LY90DRAFT_698676</name>
</gene>
<dbReference type="GO" id="GO:0005739">
    <property type="term" value="C:mitochondrion"/>
    <property type="evidence" value="ECO:0007669"/>
    <property type="project" value="UniProtKB-SubCell"/>
</dbReference>
<evidence type="ECO:0000256" key="2">
    <source>
        <dbReference type="ARBA" id="ARBA00009540"/>
    </source>
</evidence>
<dbReference type="AlphaFoldDB" id="A0A1Y2EYP8"/>
<reference evidence="6 7" key="1">
    <citation type="submission" date="2016-08" db="EMBL/GenBank/DDBJ databases">
        <title>A Parts List for Fungal Cellulosomes Revealed by Comparative Genomics.</title>
        <authorList>
            <consortium name="DOE Joint Genome Institute"/>
            <person name="Haitjema C.H."/>
            <person name="Gilmore S.P."/>
            <person name="Henske J.K."/>
            <person name="Solomon K.V."/>
            <person name="De Groot R."/>
            <person name="Kuo A."/>
            <person name="Mondo S.J."/>
            <person name="Salamov A.A."/>
            <person name="Labutti K."/>
            <person name="Zhao Z."/>
            <person name="Chiniquy J."/>
            <person name="Barry K."/>
            <person name="Brewer H.M."/>
            <person name="Purvine S.O."/>
            <person name="Wright A.T."/>
            <person name="Boxma B."/>
            <person name="Van Alen T."/>
            <person name="Hackstein J.H."/>
            <person name="Baker S.E."/>
            <person name="Grigoriev I.V."/>
            <person name="O'Malley M.A."/>
        </authorList>
    </citation>
    <scope>NUCLEOTIDE SEQUENCE [LARGE SCALE GENOMIC DNA]</scope>
    <source>
        <strain evidence="6 7">G1</strain>
    </source>
</reference>
<evidence type="ECO:0000313" key="7">
    <source>
        <dbReference type="Proteomes" id="UP000193920"/>
    </source>
</evidence>
<keyword evidence="3" id="KW-0496">Mitochondrion</keyword>
<comment type="subcellular location">
    <subcellularLocation>
        <location evidence="1">Mitochondrion</location>
    </subcellularLocation>
</comment>
<dbReference type="PANTHER" id="PTHR23354">
    <property type="entry name" value="NUCLEOLAR PROTEIN 7/ESTROGEN RECEPTOR COACTIVATOR-RELATED"/>
    <property type="match status" value="1"/>
</dbReference>
<feature type="domain" description="TLDc" evidence="5">
    <location>
        <begin position="214"/>
        <end position="380"/>
    </location>
</feature>
<organism evidence="6 7">
    <name type="scientific">Neocallimastix californiae</name>
    <dbReference type="NCBI Taxonomy" id="1754190"/>
    <lineage>
        <taxon>Eukaryota</taxon>
        <taxon>Fungi</taxon>
        <taxon>Fungi incertae sedis</taxon>
        <taxon>Chytridiomycota</taxon>
        <taxon>Chytridiomycota incertae sedis</taxon>
        <taxon>Neocallimastigomycetes</taxon>
        <taxon>Neocallimastigales</taxon>
        <taxon>Neocallimastigaceae</taxon>
        <taxon>Neocallimastix</taxon>
    </lineage>
</organism>
<dbReference type="SMART" id="SM00584">
    <property type="entry name" value="TLDc"/>
    <property type="match status" value="1"/>
</dbReference>
<evidence type="ECO:0000256" key="3">
    <source>
        <dbReference type="ARBA" id="ARBA00023128"/>
    </source>
</evidence>
<dbReference type="GO" id="GO:0006979">
    <property type="term" value="P:response to oxidative stress"/>
    <property type="evidence" value="ECO:0007669"/>
    <property type="project" value="TreeGrafter"/>
</dbReference>
<dbReference type="InterPro" id="IPR006571">
    <property type="entry name" value="TLDc_dom"/>
</dbReference>
<dbReference type="PANTHER" id="PTHR23354:SF62">
    <property type="entry name" value="MUSTARD, ISOFORM V"/>
    <property type="match status" value="1"/>
</dbReference>
<accession>A0A1Y2EYP8</accession>
<sequence length="382" mass="43491">MTISGDTISTSSNSNNTNNYIEEEIIHIKKPKTNIFKKFCKIFKKNKKNKSDSKNKKDKGKASIELENETNNYNTVTSTVSFSLPNTYVNNSNLCSSSTATVKFTPTNYQPVPSILNRSIFVAPSDDTVSEADTEITLVDPALIAENKKNSNKKKFLNRSKGKHKRRHSWQDNSFNEHVEDPRNCRTVTNIKEILNADSHKVELHNDVSTSFELVLDENLANEIKKSIPRFYREACNHWYLEYSLGEHGSSLTTFYECQMDLETPIVMVITDCYGEVFGAYLSEPFNPAIIGFTGNRECFLWKKTDEGVKVFRASTLNDYFMMADQDFIAMGVDENGVFGLFLDNLLLNGESSPCDTYLNEVLSSKKHFECSSLEIWSIQYE</sequence>
<dbReference type="PROSITE" id="PS51886">
    <property type="entry name" value="TLDC"/>
    <property type="match status" value="1"/>
</dbReference>
<protein>
    <recommendedName>
        <fullName evidence="4">Oxidation resistance protein 1</fullName>
    </recommendedName>
</protein>